<comment type="caution">
    <text evidence="1">The sequence shown here is derived from an EMBL/GenBank/DDBJ whole genome shotgun (WGS) entry which is preliminary data.</text>
</comment>
<name>A0ABQ0ISE0_GLUTH</name>
<organism evidence="1 2">
    <name type="scientific">Gluconobacter thailandicus NBRC 3257</name>
    <dbReference type="NCBI Taxonomy" id="1381097"/>
    <lineage>
        <taxon>Bacteria</taxon>
        <taxon>Pseudomonadati</taxon>
        <taxon>Pseudomonadota</taxon>
        <taxon>Alphaproteobacteria</taxon>
        <taxon>Acetobacterales</taxon>
        <taxon>Acetobacteraceae</taxon>
        <taxon>Gluconobacter</taxon>
    </lineage>
</organism>
<proteinExistence type="predicted"/>
<reference evidence="1 2" key="1">
    <citation type="submission" date="2013-08" db="EMBL/GenBank/DDBJ databases">
        <title>Gluconobacter thailandicus NBRC 3257 whole genome sequence.</title>
        <authorList>
            <person name="Matsutani M."/>
            <person name="Yakushi T."/>
            <person name="Matsushita K."/>
        </authorList>
    </citation>
    <scope>NUCLEOTIDE SEQUENCE [LARGE SCALE GENOMIC DNA]</scope>
    <source>
        <strain evidence="1 2">NBRC 3257</strain>
    </source>
</reference>
<sequence length="60" mass="6933">MRPPLPKRRLSISLWLDTGQPLIRCRLLKDGQQEQLREGKTVNTASTSKRSFQLISTLRL</sequence>
<accession>A0ABQ0ISE0</accession>
<gene>
    <name evidence="1" type="ORF">NBRC3257_0064</name>
</gene>
<protein>
    <submittedName>
        <fullName evidence="1">Uncharacterized protein</fullName>
    </submittedName>
</protein>
<dbReference type="EMBL" id="BASM01000001">
    <property type="protein sequence ID" value="GAD25065.1"/>
    <property type="molecule type" value="Genomic_DNA"/>
</dbReference>
<evidence type="ECO:0000313" key="1">
    <source>
        <dbReference type="EMBL" id="GAD25065.1"/>
    </source>
</evidence>
<keyword evidence="2" id="KW-1185">Reference proteome</keyword>
<evidence type="ECO:0000313" key="2">
    <source>
        <dbReference type="Proteomes" id="UP000018209"/>
    </source>
</evidence>
<dbReference type="Proteomes" id="UP000018209">
    <property type="component" value="Unassembled WGS sequence"/>
</dbReference>